<gene>
    <name evidence="2" type="ORF">Tci_529581</name>
</gene>
<feature type="region of interest" description="Disordered" evidence="1">
    <location>
        <begin position="1"/>
        <end position="29"/>
    </location>
</feature>
<sequence length="320" mass="34558">MSTPVFVDPEISTQADGGQSSRVPVPLPEDPYEAIRQAYLVGTDTESEPYQDKAEIPESPHIVAPPTYHVEESEGSGTSSVRSMSLDSTMPLLPDHPLTHTTPALVPILCRTARMVMHVPPAMSPGLSAGIAEVAAMSDLTFNKKFRSSYDSSPSSTLPVRKRYRGTSELILDTDSEEDEEVEESLDSDSESKDAEEEGLTAEDEDPATGDKGLAAKDEGPGIGVESHGLGDEGQRVESDRFSLKEEEVVPKAPSIVLSLIPSPMISLNIPSLIASPVATSTATILVDEDQFIEIALQQELQKMRGRVTALEQERGRMEQ</sequence>
<reference evidence="2" key="1">
    <citation type="journal article" date="2019" name="Sci. Rep.">
        <title>Draft genome of Tanacetum cinerariifolium, the natural source of mosquito coil.</title>
        <authorList>
            <person name="Yamashiro T."/>
            <person name="Shiraishi A."/>
            <person name="Satake H."/>
            <person name="Nakayama K."/>
        </authorList>
    </citation>
    <scope>NUCLEOTIDE SEQUENCE</scope>
</reference>
<evidence type="ECO:0000256" key="1">
    <source>
        <dbReference type="SAM" id="MobiDB-lite"/>
    </source>
</evidence>
<protein>
    <submittedName>
        <fullName evidence="2">Uncharacterized protein</fullName>
    </submittedName>
</protein>
<evidence type="ECO:0000313" key="2">
    <source>
        <dbReference type="EMBL" id="GEZ57608.1"/>
    </source>
</evidence>
<feature type="compositionally biased region" description="Polar residues" evidence="1">
    <location>
        <begin position="11"/>
        <end position="22"/>
    </location>
</feature>
<proteinExistence type="predicted"/>
<feature type="region of interest" description="Disordered" evidence="1">
    <location>
        <begin position="168"/>
        <end position="237"/>
    </location>
</feature>
<comment type="caution">
    <text evidence="2">The sequence shown here is derived from an EMBL/GenBank/DDBJ whole genome shotgun (WGS) entry which is preliminary data.</text>
</comment>
<name>A0A699IP58_TANCI</name>
<dbReference type="AlphaFoldDB" id="A0A699IP58"/>
<organism evidence="2">
    <name type="scientific">Tanacetum cinerariifolium</name>
    <name type="common">Dalmatian daisy</name>
    <name type="synonym">Chrysanthemum cinerariifolium</name>
    <dbReference type="NCBI Taxonomy" id="118510"/>
    <lineage>
        <taxon>Eukaryota</taxon>
        <taxon>Viridiplantae</taxon>
        <taxon>Streptophyta</taxon>
        <taxon>Embryophyta</taxon>
        <taxon>Tracheophyta</taxon>
        <taxon>Spermatophyta</taxon>
        <taxon>Magnoliopsida</taxon>
        <taxon>eudicotyledons</taxon>
        <taxon>Gunneridae</taxon>
        <taxon>Pentapetalae</taxon>
        <taxon>asterids</taxon>
        <taxon>campanulids</taxon>
        <taxon>Asterales</taxon>
        <taxon>Asteraceae</taxon>
        <taxon>Asteroideae</taxon>
        <taxon>Anthemideae</taxon>
        <taxon>Anthemidinae</taxon>
        <taxon>Tanacetum</taxon>
    </lineage>
</organism>
<accession>A0A699IP58</accession>
<feature type="compositionally biased region" description="Acidic residues" evidence="1">
    <location>
        <begin position="172"/>
        <end position="208"/>
    </location>
</feature>
<dbReference type="EMBL" id="BKCJ010295845">
    <property type="protein sequence ID" value="GEZ57608.1"/>
    <property type="molecule type" value="Genomic_DNA"/>
</dbReference>